<evidence type="ECO:0000256" key="3">
    <source>
        <dbReference type="ARBA" id="ARBA00023027"/>
    </source>
</evidence>
<dbReference type="GO" id="GO:0016616">
    <property type="term" value="F:oxidoreductase activity, acting on the CH-OH group of donors, NAD or NADP as acceptor"/>
    <property type="evidence" value="ECO:0007669"/>
    <property type="project" value="InterPro"/>
</dbReference>
<organism evidence="8 9">
    <name type="scientific">Pseudomonas syringae</name>
    <dbReference type="NCBI Taxonomy" id="317"/>
    <lineage>
        <taxon>Bacteria</taxon>
        <taxon>Pseudomonadati</taxon>
        <taxon>Pseudomonadota</taxon>
        <taxon>Gammaproteobacteria</taxon>
        <taxon>Pseudomonadales</taxon>
        <taxon>Pseudomonadaceae</taxon>
        <taxon>Pseudomonas</taxon>
    </lineage>
</organism>
<feature type="site" description="Important for catalytic activity" evidence="4">
    <location>
        <position position="140"/>
    </location>
</feature>
<dbReference type="NCBIfam" id="NF004474">
    <property type="entry name" value="PRK05808.1"/>
    <property type="match status" value="1"/>
</dbReference>
<dbReference type="OrthoDB" id="5389341at2"/>
<dbReference type="PROSITE" id="PS00067">
    <property type="entry name" value="3HCDH"/>
    <property type="match status" value="1"/>
</dbReference>
<feature type="domain" description="3-hydroxyacyl-CoA dehydrogenase C-terminal" evidence="6">
    <location>
        <begin position="186"/>
        <end position="282"/>
    </location>
</feature>
<dbReference type="PIRSF" id="PIRSF000105">
    <property type="entry name" value="HCDH"/>
    <property type="match status" value="1"/>
</dbReference>
<dbReference type="InterPro" id="IPR008927">
    <property type="entry name" value="6-PGluconate_DH-like_C_sf"/>
</dbReference>
<evidence type="ECO:0000259" key="7">
    <source>
        <dbReference type="Pfam" id="PF02737"/>
    </source>
</evidence>
<feature type="binding site" evidence="5">
    <location>
        <begin position="10"/>
        <end position="15"/>
    </location>
    <ligand>
        <name>NAD(+)</name>
        <dbReference type="ChEBI" id="CHEBI:57540"/>
    </ligand>
</feature>
<evidence type="ECO:0000259" key="6">
    <source>
        <dbReference type="Pfam" id="PF00725"/>
    </source>
</evidence>
<dbReference type="Gene3D" id="1.10.1040.10">
    <property type="entry name" value="N-(1-d-carboxylethyl)-l-norvaline Dehydrogenase, domain 2"/>
    <property type="match status" value="1"/>
</dbReference>
<dbReference type="InterPro" id="IPR036291">
    <property type="entry name" value="NAD(P)-bd_dom_sf"/>
</dbReference>
<dbReference type="InterPro" id="IPR006176">
    <property type="entry name" value="3-OHacyl-CoA_DH_NAD-bd"/>
</dbReference>
<comment type="similarity">
    <text evidence="1">Belongs to the 3-hydroxyacyl-CoA dehydrogenase family.</text>
</comment>
<sequence>MNLQNIGVIGAGTMGNGIAQVCALAGFNVTLIDISESALQKAIATVDKNLDRQVAKNTLTHEQKLAALDKIRTSTDYNSLQNVQMVIEAATENLDLKLRVLQQIAAQVSADCVIASNTSSLSITQLAASVSQPERFIGLHFFNPVPVMGLIEVIRGLQTSDATHALALDMATTLGKTAITAGNRPGFVVNRILVPMINEAILVFQEGLASAEDIDAGMRLGCNQPIGPLALADLIGLDTVLAILEAFYDGFNDSKYRPAPLLKEMVAAGYLGRKTGRGFHAYA</sequence>
<feature type="binding site" evidence="5">
    <location>
        <position position="92"/>
    </location>
    <ligand>
        <name>NAD(+)</name>
        <dbReference type="ChEBI" id="CHEBI:57540"/>
    </ligand>
</feature>
<evidence type="ECO:0000256" key="4">
    <source>
        <dbReference type="PIRSR" id="PIRSR000105-1"/>
    </source>
</evidence>
<accession>A0A0L1LRC8</accession>
<dbReference type="InterPro" id="IPR013328">
    <property type="entry name" value="6PGD_dom2"/>
</dbReference>
<dbReference type="SUPFAM" id="SSF51735">
    <property type="entry name" value="NAD(P)-binding Rossmann-fold domains"/>
    <property type="match status" value="1"/>
</dbReference>
<feature type="domain" description="3-hydroxyacyl-CoA dehydrogenase NAD binding" evidence="7">
    <location>
        <begin position="5"/>
        <end position="181"/>
    </location>
</feature>
<dbReference type="FunFam" id="3.40.50.720:FF:000009">
    <property type="entry name" value="Fatty oxidation complex, alpha subunit"/>
    <property type="match status" value="1"/>
</dbReference>
<dbReference type="GO" id="GO:0006631">
    <property type="term" value="P:fatty acid metabolic process"/>
    <property type="evidence" value="ECO:0007669"/>
    <property type="project" value="InterPro"/>
</dbReference>
<evidence type="ECO:0000313" key="8">
    <source>
        <dbReference type="EMBL" id="KNH18439.1"/>
    </source>
</evidence>
<evidence type="ECO:0000256" key="1">
    <source>
        <dbReference type="ARBA" id="ARBA00009463"/>
    </source>
</evidence>
<evidence type="ECO:0000256" key="5">
    <source>
        <dbReference type="PIRSR" id="PIRSR000105-2"/>
    </source>
</evidence>
<keyword evidence="2" id="KW-0560">Oxidoreductase</keyword>
<feature type="binding site" evidence="5">
    <location>
        <position position="97"/>
    </location>
    <ligand>
        <name>NAD(+)</name>
        <dbReference type="ChEBI" id="CHEBI:57540"/>
    </ligand>
</feature>
<comment type="caution">
    <text evidence="8">The sequence shown here is derived from an EMBL/GenBank/DDBJ whole genome shotgun (WGS) entry which is preliminary data.</text>
</comment>
<dbReference type="PANTHER" id="PTHR48075">
    <property type="entry name" value="3-HYDROXYACYL-COA DEHYDROGENASE FAMILY PROTEIN"/>
    <property type="match status" value="1"/>
</dbReference>
<dbReference type="GO" id="GO:0070403">
    <property type="term" value="F:NAD+ binding"/>
    <property type="evidence" value="ECO:0007669"/>
    <property type="project" value="InterPro"/>
</dbReference>
<proteinExistence type="inferred from homology"/>
<dbReference type="AlphaFoldDB" id="A0A0L1LRC8"/>
<dbReference type="SUPFAM" id="SSF48179">
    <property type="entry name" value="6-phosphogluconate dehydrogenase C-terminal domain-like"/>
    <property type="match status" value="1"/>
</dbReference>
<dbReference type="EMBL" id="LFQK01000069">
    <property type="protein sequence ID" value="KNH18439.1"/>
    <property type="molecule type" value="Genomic_DNA"/>
</dbReference>
<dbReference type="Gene3D" id="3.40.50.720">
    <property type="entry name" value="NAD(P)-binding Rossmann-like Domain"/>
    <property type="match status" value="1"/>
</dbReference>
<reference evidence="8 9" key="1">
    <citation type="submission" date="2015-06" db="EMBL/GenBank/DDBJ databases">
        <authorList>
            <person name="Hoefler B.C."/>
            <person name="Straight P.D."/>
        </authorList>
    </citation>
    <scope>NUCLEOTIDE SEQUENCE [LARGE SCALE GENOMIC DNA]</scope>
    <source>
        <strain evidence="8 9">Riq4</strain>
    </source>
</reference>
<name>A0A0L1LRC8_PSESX</name>
<feature type="binding site" evidence="5">
    <location>
        <position position="274"/>
    </location>
    <ligand>
        <name>NAD(+)</name>
        <dbReference type="ChEBI" id="CHEBI:57540"/>
    </ligand>
</feature>
<feature type="binding site" evidence="5">
    <location>
        <position position="143"/>
    </location>
    <ligand>
        <name>NAD(+)</name>
        <dbReference type="ChEBI" id="CHEBI:57540"/>
    </ligand>
</feature>
<dbReference type="InterPro" id="IPR022694">
    <property type="entry name" value="3-OHacyl-CoA_DH"/>
</dbReference>
<evidence type="ECO:0000256" key="2">
    <source>
        <dbReference type="ARBA" id="ARBA00023002"/>
    </source>
</evidence>
<gene>
    <name evidence="8" type="ORF">ACS77_26500</name>
</gene>
<feature type="binding site" evidence="5">
    <location>
        <position position="33"/>
    </location>
    <ligand>
        <name>NAD(+)</name>
        <dbReference type="ChEBI" id="CHEBI:57540"/>
    </ligand>
</feature>
<dbReference type="Proteomes" id="UP000036955">
    <property type="component" value="Unassembled WGS sequence"/>
</dbReference>
<dbReference type="Pfam" id="PF02737">
    <property type="entry name" value="3HCDH_N"/>
    <property type="match status" value="1"/>
</dbReference>
<dbReference type="Pfam" id="PF00725">
    <property type="entry name" value="3HCDH"/>
    <property type="match status" value="1"/>
</dbReference>
<dbReference type="InterPro" id="IPR006180">
    <property type="entry name" value="3-OHacyl-CoA_DH_CS"/>
</dbReference>
<dbReference type="InterPro" id="IPR006108">
    <property type="entry name" value="3HC_DH_C"/>
</dbReference>
<keyword evidence="3 5" id="KW-0520">NAD</keyword>
<protein>
    <submittedName>
        <fullName evidence="8">3-hydroxybutyryl-CoA dehydrogenase</fullName>
    </submittedName>
</protein>
<dbReference type="PANTHER" id="PTHR48075:SF5">
    <property type="entry name" value="3-HYDROXYBUTYRYL-COA DEHYDROGENASE"/>
    <property type="match status" value="1"/>
</dbReference>
<dbReference type="PATRIC" id="fig|317.197.peg.5361"/>
<feature type="binding site" evidence="5">
    <location>
        <position position="119"/>
    </location>
    <ligand>
        <name>NAD(+)</name>
        <dbReference type="ChEBI" id="CHEBI:57540"/>
    </ligand>
</feature>
<evidence type="ECO:0000313" key="9">
    <source>
        <dbReference type="Proteomes" id="UP000036955"/>
    </source>
</evidence>